<dbReference type="AlphaFoldDB" id="A0A0F2LY08"/>
<comment type="caution">
    <text evidence="2">The sequence shown here is derived from an EMBL/GenBank/DDBJ whole genome shotgun (WGS) entry which is preliminary data.</text>
</comment>
<evidence type="ECO:0000313" key="3">
    <source>
        <dbReference type="Proteomes" id="UP000033710"/>
    </source>
</evidence>
<accession>A0A0F2LY08</accession>
<dbReference type="GeneID" id="27667755"/>
<dbReference type="RefSeq" id="XP_016583457.1">
    <property type="nucleotide sequence ID" value="XM_016732478.1"/>
</dbReference>
<organism evidence="2 3">
    <name type="scientific">Sporothrix schenckii 1099-18</name>
    <dbReference type="NCBI Taxonomy" id="1397361"/>
    <lineage>
        <taxon>Eukaryota</taxon>
        <taxon>Fungi</taxon>
        <taxon>Dikarya</taxon>
        <taxon>Ascomycota</taxon>
        <taxon>Pezizomycotina</taxon>
        <taxon>Sordariomycetes</taxon>
        <taxon>Sordariomycetidae</taxon>
        <taxon>Ophiostomatales</taxon>
        <taxon>Ophiostomataceae</taxon>
        <taxon>Sporothrix</taxon>
    </lineage>
</organism>
<dbReference type="KEGG" id="ssck:SPSK_05741"/>
<dbReference type="EMBL" id="AXCR01000012">
    <property type="protein sequence ID" value="KJR80781.1"/>
    <property type="molecule type" value="Genomic_DNA"/>
</dbReference>
<protein>
    <submittedName>
        <fullName evidence="2">Uncharacterized protein</fullName>
    </submittedName>
</protein>
<reference evidence="2 3" key="1">
    <citation type="journal article" date="2014" name="BMC Genomics">
        <title>Comparative genomics of the major fungal agents of human and animal Sporotrichosis: Sporothrix schenckii and Sporothrix brasiliensis.</title>
        <authorList>
            <person name="Teixeira M.M."/>
            <person name="de Almeida L.G."/>
            <person name="Kubitschek-Barreira P."/>
            <person name="Alves F.L."/>
            <person name="Kioshima E.S."/>
            <person name="Abadio A.K."/>
            <person name="Fernandes L."/>
            <person name="Derengowski L.S."/>
            <person name="Ferreira K.S."/>
            <person name="Souza R.C."/>
            <person name="Ruiz J.C."/>
            <person name="de Andrade N.C."/>
            <person name="Paes H.C."/>
            <person name="Nicola A.M."/>
            <person name="Albuquerque P."/>
            <person name="Gerber A.L."/>
            <person name="Martins V.P."/>
            <person name="Peconick L.D."/>
            <person name="Neto A.V."/>
            <person name="Chaucanez C.B."/>
            <person name="Silva P.A."/>
            <person name="Cunha O.L."/>
            <person name="de Oliveira F.F."/>
            <person name="dos Santos T.C."/>
            <person name="Barros A.L."/>
            <person name="Soares M.A."/>
            <person name="de Oliveira L.M."/>
            <person name="Marini M.M."/>
            <person name="Villalobos-Duno H."/>
            <person name="Cunha M.M."/>
            <person name="de Hoog S."/>
            <person name="da Silveira J.F."/>
            <person name="Henrissat B."/>
            <person name="Nino-Vega G.A."/>
            <person name="Cisalpino P.S."/>
            <person name="Mora-Montes H.M."/>
            <person name="Almeida S.R."/>
            <person name="Stajich J.E."/>
            <person name="Lopes-Bezerra L.M."/>
            <person name="Vasconcelos A.T."/>
            <person name="Felipe M.S."/>
        </authorList>
    </citation>
    <scope>NUCLEOTIDE SEQUENCE [LARGE SCALE GENOMIC DNA]</scope>
    <source>
        <strain evidence="2 3">1099-18</strain>
    </source>
</reference>
<gene>
    <name evidence="2" type="ORF">SPSK_05741</name>
</gene>
<sequence>MVSLDQMNCFKQHITGSQLCQIDTTEECIYWQKYFASKSEQEEPLRLQIAPSAYAMWIPWWTMGPKRDNPTGNRKLRAEGTPAGSRNYC</sequence>
<evidence type="ECO:0000313" key="2">
    <source>
        <dbReference type="EMBL" id="KJR80781.1"/>
    </source>
</evidence>
<feature type="region of interest" description="Disordered" evidence="1">
    <location>
        <begin position="64"/>
        <end position="89"/>
    </location>
</feature>
<evidence type="ECO:0000256" key="1">
    <source>
        <dbReference type="SAM" id="MobiDB-lite"/>
    </source>
</evidence>
<dbReference type="Proteomes" id="UP000033710">
    <property type="component" value="Unassembled WGS sequence"/>
</dbReference>
<proteinExistence type="predicted"/>
<reference evidence="2 3" key="2">
    <citation type="journal article" date="2015" name="Eukaryot. Cell">
        <title>Asexual propagation of a virulent clone complex in a human and feline outbreak of sporotrichosis.</title>
        <authorList>
            <person name="Teixeira Mde M."/>
            <person name="Rodrigues A.M."/>
            <person name="Tsui C.K."/>
            <person name="de Almeida L.G."/>
            <person name="Van Diepeningen A.D."/>
            <person name="van den Ende B.G."/>
            <person name="Fernandes G.F."/>
            <person name="Kano R."/>
            <person name="Hamelin R.C."/>
            <person name="Lopes-Bezerra L.M."/>
            <person name="Vasconcelos A.T."/>
            <person name="de Hoog S."/>
            <person name="de Camargo Z.P."/>
            <person name="Felipe M.S."/>
        </authorList>
    </citation>
    <scope>NUCLEOTIDE SEQUENCE [LARGE SCALE GENOMIC DNA]</scope>
    <source>
        <strain evidence="2 3">1099-18</strain>
    </source>
</reference>
<name>A0A0F2LY08_SPOSC</name>
<dbReference type="VEuPathDB" id="FungiDB:SPSK_05741"/>